<dbReference type="Pfam" id="PF00018">
    <property type="entry name" value="SH3_1"/>
    <property type="match status" value="1"/>
</dbReference>
<dbReference type="InterPro" id="IPR012917">
    <property type="entry name" value="DUF3294"/>
</dbReference>
<name>A0A9W6WQ20_9STRA</name>
<dbReference type="OrthoDB" id="207120at2759"/>
<evidence type="ECO:0000313" key="5">
    <source>
        <dbReference type="EMBL" id="GMF11537.1"/>
    </source>
</evidence>
<feature type="region of interest" description="Disordered" evidence="3">
    <location>
        <begin position="364"/>
        <end position="409"/>
    </location>
</feature>
<accession>A0A9W6WQ20</accession>
<feature type="region of interest" description="Disordered" evidence="3">
    <location>
        <begin position="74"/>
        <end position="116"/>
    </location>
</feature>
<comment type="caution">
    <text evidence="5">The sequence shown here is derived from an EMBL/GenBank/DDBJ whole genome shotgun (WGS) entry which is preliminary data.</text>
</comment>
<feature type="compositionally biased region" description="Basic and acidic residues" evidence="3">
    <location>
        <begin position="105"/>
        <end position="116"/>
    </location>
</feature>
<feature type="region of interest" description="Disordered" evidence="3">
    <location>
        <begin position="137"/>
        <end position="206"/>
    </location>
</feature>
<dbReference type="Pfam" id="PF07957">
    <property type="entry name" value="DUF3294"/>
    <property type="match status" value="1"/>
</dbReference>
<protein>
    <submittedName>
        <fullName evidence="5">Unnamed protein product</fullName>
    </submittedName>
</protein>
<feature type="compositionally biased region" description="Low complexity" evidence="3">
    <location>
        <begin position="81"/>
        <end position="95"/>
    </location>
</feature>
<proteinExistence type="predicted"/>
<dbReference type="EMBL" id="BSXW01000078">
    <property type="protein sequence ID" value="GMF11537.1"/>
    <property type="molecule type" value="Genomic_DNA"/>
</dbReference>
<evidence type="ECO:0000259" key="4">
    <source>
        <dbReference type="PROSITE" id="PS50002"/>
    </source>
</evidence>
<organism evidence="5 6">
    <name type="scientific">Phytophthora lilii</name>
    <dbReference type="NCBI Taxonomy" id="2077276"/>
    <lineage>
        <taxon>Eukaryota</taxon>
        <taxon>Sar</taxon>
        <taxon>Stramenopiles</taxon>
        <taxon>Oomycota</taxon>
        <taxon>Peronosporomycetes</taxon>
        <taxon>Peronosporales</taxon>
        <taxon>Peronosporaceae</taxon>
        <taxon>Phytophthora</taxon>
    </lineage>
</organism>
<dbReference type="InterPro" id="IPR050670">
    <property type="entry name" value="STAM"/>
</dbReference>
<feature type="compositionally biased region" description="Basic and acidic residues" evidence="3">
    <location>
        <begin position="138"/>
        <end position="169"/>
    </location>
</feature>
<dbReference type="InterPro" id="IPR001452">
    <property type="entry name" value="SH3_domain"/>
</dbReference>
<dbReference type="PRINTS" id="PR00452">
    <property type="entry name" value="SH3DOMAIN"/>
</dbReference>
<reference evidence="5" key="1">
    <citation type="submission" date="2023-04" db="EMBL/GenBank/DDBJ databases">
        <title>Phytophthora lilii NBRC 32176.</title>
        <authorList>
            <person name="Ichikawa N."/>
            <person name="Sato H."/>
            <person name="Tonouchi N."/>
        </authorList>
    </citation>
    <scope>NUCLEOTIDE SEQUENCE</scope>
    <source>
        <strain evidence="5">NBRC 32176</strain>
    </source>
</reference>
<evidence type="ECO:0000256" key="1">
    <source>
        <dbReference type="ARBA" id="ARBA00022443"/>
    </source>
</evidence>
<dbReference type="Gene3D" id="2.30.30.40">
    <property type="entry name" value="SH3 Domains"/>
    <property type="match status" value="1"/>
</dbReference>
<dbReference type="PANTHER" id="PTHR45929">
    <property type="entry name" value="JAK PATHWAY SIGNAL TRANSDUCTION ADAPTOR MOLECULE"/>
    <property type="match status" value="1"/>
</dbReference>
<sequence length="608" mass="70366">MQVTALYDYEPEQTDELGFHEGDVLQVLHVQDDGWWCGYNVELPTIVGLFPSNYVQAQRIAAPARSINAHIDTIATPRPPASSRQQIQQQQRQMSDTPEFDGEEADRVPELQDEFRGHKNTVLQLRRYLEEAEQASEAARDARRQAEREKLSHSKSWRERGQHEIESERAYGQQAICQHATTSQDNEDSEDSEDHEDDDESAYPQSQGYMHLNDHREVEEAEPTRGSADDEKNNIQIIANQEEASGVIDATDAAASLIARAYRRHADIVQSKQEQARTIKEEKLSEIAAVCIQRWAAHVYSRQRKRRQREREQKAACRQLKRTNKAAAYIQKWIRLRWACFWRRRVQLEREEHATREALQLRAQQMNADRVETDEKEKQRREAEQKETHHQELKCQQIQRRPEEQEHDQFQQIVVDDQDAQRRQVQQVVKGEVPRHFHGVKEQEENDIGPTALCHGVQTSSPEKPRRKVMKKEAVELIKTLVQQQLGETLRDHDTKMDELQRMVARLQTVVRKQTVMLEDSTNQLVNLQVEQQEQRVPKPPRAYGTESTTFLPRIGGVSSIPRQPVAPSGLRAPRPVMLSKLPVLASGERATRASSFNQSRKRSEFLS</sequence>
<gene>
    <name evidence="5" type="ORF">Plil01_000223100</name>
</gene>
<feature type="compositionally biased region" description="Acidic residues" evidence="3">
    <location>
        <begin position="185"/>
        <end position="201"/>
    </location>
</feature>
<feature type="region of interest" description="Disordered" evidence="3">
    <location>
        <begin position="588"/>
        <end position="608"/>
    </location>
</feature>
<dbReference type="SMART" id="SM00326">
    <property type="entry name" value="SH3"/>
    <property type="match status" value="1"/>
</dbReference>
<feature type="compositionally biased region" description="Basic and acidic residues" evidence="3">
    <location>
        <begin position="400"/>
        <end position="409"/>
    </location>
</feature>
<keyword evidence="1 2" id="KW-0728">SH3 domain</keyword>
<feature type="compositionally biased region" description="Basic and acidic residues" evidence="3">
    <location>
        <begin position="369"/>
        <end position="393"/>
    </location>
</feature>
<dbReference type="SUPFAM" id="SSF50044">
    <property type="entry name" value="SH3-domain"/>
    <property type="match status" value="1"/>
</dbReference>
<dbReference type="AlphaFoldDB" id="A0A9W6WQ20"/>
<keyword evidence="6" id="KW-1185">Reference proteome</keyword>
<dbReference type="InterPro" id="IPR036028">
    <property type="entry name" value="SH3-like_dom_sf"/>
</dbReference>
<dbReference type="PANTHER" id="PTHR45929:SF3">
    <property type="entry name" value="JAK PATHWAY SIGNAL TRANSDUCTION ADAPTOR MOLECULE"/>
    <property type="match status" value="1"/>
</dbReference>
<evidence type="ECO:0000256" key="3">
    <source>
        <dbReference type="SAM" id="MobiDB-lite"/>
    </source>
</evidence>
<dbReference type="Proteomes" id="UP001165083">
    <property type="component" value="Unassembled WGS sequence"/>
</dbReference>
<feature type="domain" description="SH3" evidence="4">
    <location>
        <begin position="1"/>
        <end position="60"/>
    </location>
</feature>
<evidence type="ECO:0000313" key="6">
    <source>
        <dbReference type="Proteomes" id="UP001165083"/>
    </source>
</evidence>
<evidence type="ECO:0000256" key="2">
    <source>
        <dbReference type="PROSITE-ProRule" id="PRU00192"/>
    </source>
</evidence>
<dbReference type="PROSITE" id="PS50002">
    <property type="entry name" value="SH3"/>
    <property type="match status" value="1"/>
</dbReference>
<feature type="compositionally biased region" description="Polar residues" evidence="3">
    <location>
        <begin position="175"/>
        <end position="184"/>
    </location>
</feature>